<dbReference type="EMBL" id="CAKOGP040001736">
    <property type="protein sequence ID" value="CAJ1947753.1"/>
    <property type="molecule type" value="Genomic_DNA"/>
</dbReference>
<dbReference type="Pfam" id="PF11316">
    <property type="entry name" value="Rhamno_transf"/>
    <property type="match status" value="1"/>
</dbReference>
<feature type="region of interest" description="Disordered" evidence="1">
    <location>
        <begin position="1"/>
        <end position="20"/>
    </location>
</feature>
<keyword evidence="3" id="KW-1185">Reference proteome</keyword>
<organism evidence="2 3">
    <name type="scientific">Cylindrotheca closterium</name>
    <dbReference type="NCBI Taxonomy" id="2856"/>
    <lineage>
        <taxon>Eukaryota</taxon>
        <taxon>Sar</taxon>
        <taxon>Stramenopiles</taxon>
        <taxon>Ochrophyta</taxon>
        <taxon>Bacillariophyta</taxon>
        <taxon>Bacillariophyceae</taxon>
        <taxon>Bacillariophycidae</taxon>
        <taxon>Bacillariales</taxon>
        <taxon>Bacillariaceae</taxon>
        <taxon>Cylindrotheca</taxon>
    </lineage>
</organism>
<protein>
    <submittedName>
        <fullName evidence="2">Uncharacterized protein</fullName>
    </submittedName>
</protein>
<feature type="compositionally biased region" description="Polar residues" evidence="1">
    <location>
        <begin position="11"/>
        <end position="20"/>
    </location>
</feature>
<evidence type="ECO:0000313" key="3">
    <source>
        <dbReference type="Proteomes" id="UP001295423"/>
    </source>
</evidence>
<comment type="caution">
    <text evidence="2">The sequence shown here is derived from an EMBL/GenBank/DDBJ whole genome shotgun (WGS) entry which is preliminary data.</text>
</comment>
<proteinExistence type="predicted"/>
<evidence type="ECO:0000256" key="1">
    <source>
        <dbReference type="SAM" id="MobiDB-lite"/>
    </source>
</evidence>
<reference evidence="2" key="1">
    <citation type="submission" date="2023-08" db="EMBL/GenBank/DDBJ databases">
        <authorList>
            <person name="Audoor S."/>
            <person name="Bilcke G."/>
        </authorList>
    </citation>
    <scope>NUCLEOTIDE SEQUENCE</scope>
</reference>
<dbReference type="InterPro" id="IPR021466">
    <property type="entry name" value="Put_rhamnosyl_transferase"/>
</dbReference>
<accession>A0AAD2JGF7</accession>
<sequence length="2273" mass="257815">MVPFLLDTPEHTTSNNKKQQQHVLQYGNTKSRVIVAPVTKTNISLEGTASQKQSQWQNHTASHQEKSWSNERAIVHVIYTRFMQHQPNLVALGLARLKLFTTFCLPTIKKQTNQHFLWIIRTDPDLDVTLKDGLIGAVSELSNVVVVGSNEVRKGSLDGGFRSEDSIEDIDEDSLFFGSLKLVQSFHGAAQLRNVLETNVDADDGLGLNFVESVQNMTYHNFHGKHKKTAWFNICVGRHLEWQYYAPWDNATDKGSLQLGSTHICVTSGLSWATMRKADPEFTESHHLIKKETKDCKDAKKSHMGCWAELPETEFMAIRARTPTSTGMARVLTDETSWTEEQVDEDKAHWKTLDESFGIMQASIQKSRRYLTDHLELIVEDNLKGQCMKDHSCSENIKKKLKKIIYKDTMWKNKYNVVHVIQTSLDSSLSVYVLDQFGFASLEAQTSYEFLWIIRLKELPEDEQEDMERFLTSNIVGKSPLNIVVVKSDQTSTVNFRSTQAIEDITEETLLYGDIAMLQDFHNAAQNRTLLETSLEPSDALSKTFVEEIHGSTAKQLEESQLLDDANSWYYRCNSQYIGWEYFTPEGYESDAGFLGIAGSVDGKCGDSPGATRISLPRAEIPYSSEIGGTECEKLVVLRIQNGCYVPVFSNETLAARAIVPESVESPQPIHVGVNDLELLAEDDRHLRSVLRDAFNIFPAAVEAMRSRIQKTQCSDSQSCNPKWDSEHGVTHVIQTSIHNESEYLYWRYFCMSLEVQTTKKFLWIIRVDLNSHFEEKLLETINNIPLNVIAAKSRSAPSEFFRLPAAIADLNNETLIYGDLTMLEYFHRSSQRRPLLETFLSPTDSLSKRFISDIQKAFAMEVKGRSGVHAGGAWYYRCIPKFFDWIPNAAATTPNSTGFLRTSRDVQNCLSRPGTTRISTPGTVIPSGDIDDALNRPCEDAAGWQPSGCYATYKPGTKTARVRTLESNHDEEGSKGITAATKSIEEQIQGYESLRLDFGIYRMSLMQLVSKMKERASPGVPNAWENKRKVVHVVYTRFLQQQGTLMQLGTARMKLFQSICVPAVTAQTNKQFLWIVRTDPELLPELKESLISTLTTVPNVLLVASDIGVDGHHDGSFRANGLLNEFNKSSVLLGDLNLLRSYHEASKEHMLVETNLDSDDGIALTFVDQIQAKVTSLFAADRHGIGWVQLCIGNHLEWHFYSPWEKKSDKGCLLRGKTRSCIKSGMSWATQPKSRPSFMTALHNLKEYLPSCSFNRTADTLLFEGCWDEAELDDPEHDFMALRTMSPVSSGVARGEISKFDWGVQALLFEKTAWWLLDPYFSVRLEWIKDVRKHLYDNLSLVSGDNERSKCTHEKTCAGKWKNTHRIVHVIHTELHDPNLADMLHRVSLSSLTRQTSYEFLWIIRAADFTDYRLVLSILEPLRKSSFAENIVLVKSETAPALNFRSDDGFADITEESVIHGDIAILQDYHQACQTRPLLETFLRPSEGLIRTFIDDLQSSTAELFNNATRAYEEDGWYYHCVPEYMERSYFAPNGDEAENGFLKVLHTKEEDCMDSPGTTRISLPNSAIQGPLPKKDRKLCQGNIDTFRRGCFIEMESAKTPALRIRLPVKGEKQDGSVNENKQDVFANQRRFALQLRLLYSVFPPTLQEMQSIMNENDRQIVHIIHTALRDEAEINTWRHFCVESIFSQNDENVTQSNESFFWIIRTDFNDSMLIKGISNPLRYNYHQPRNVILVRSNFTPSAVDFRSSDSITDITKDTVVRGSLEELKNVHLASQGRTVIETFLQPTENMAKIFVEHIQRLVQVKTTRDQMMGIKVAKDHGKEQADAWYFYCVPHFIQWSYFGPHDKKFRRGVLRRIAPDETLCMKNPALTRVSFPGSRVHTISDLSELKPCSLVQKNGCYSHIDESVTLASRAILPTSADQASAEWTDDEISNLEKQNSALSTLLSKDFNISPFPLETMTIQMEKSYCGDSGTCHAQYDSEYGMVHIVQTSVQDLKMFQVWRRFCFALESQTTTKFLWILRVGSDEGLIKEVKKPIRKTPLNIIVARSNYTLALPFQHENALQDLTDDSIIQGDKELLEYFHNSAKKRPVLETFLSPTDALDKSFVLRLQNTTAEQLKTFHLEQDSWYYQCVPSYIEWTYHSSNEASDSEIGTLQVTPNDEKRCVSHPGTSRVSVPGATIPDGVLNDSGLCTAPANMKKGCALPIRSHSPIAARVVIPSSLDVPPPKSSLQQKVIDKQQDSLVTMMKTDFGIPPQFLKQMRIKLKPMIK</sequence>
<evidence type="ECO:0000313" key="2">
    <source>
        <dbReference type="EMBL" id="CAJ1947753.1"/>
    </source>
</evidence>
<dbReference type="Proteomes" id="UP001295423">
    <property type="component" value="Unassembled WGS sequence"/>
</dbReference>
<gene>
    <name evidence="2" type="ORF">CYCCA115_LOCUS11291</name>
</gene>
<name>A0AAD2JGF7_9STRA</name>